<feature type="compositionally biased region" description="Low complexity" evidence="10">
    <location>
        <begin position="170"/>
        <end position="193"/>
    </location>
</feature>
<dbReference type="GO" id="GO:0003677">
    <property type="term" value="F:DNA binding"/>
    <property type="evidence" value="ECO:0007669"/>
    <property type="project" value="UniProtKB-UniRule"/>
</dbReference>
<dbReference type="GO" id="GO:0005634">
    <property type="term" value="C:nucleus"/>
    <property type="evidence" value="ECO:0007669"/>
    <property type="project" value="UniProtKB-SubCell"/>
</dbReference>
<comment type="caution">
    <text evidence="12">The sequence shown here is derived from an EMBL/GenBank/DDBJ whole genome shotgun (WGS) entry which is preliminary data.</text>
</comment>
<evidence type="ECO:0000256" key="2">
    <source>
        <dbReference type="ARBA" id="ARBA00022771"/>
    </source>
</evidence>
<comment type="function">
    <text evidence="9">Transcription factor that binds specifically to a 5'-AA[AG]G-3' consensus core sequence.</text>
</comment>
<evidence type="ECO:0000256" key="5">
    <source>
        <dbReference type="ARBA" id="ARBA00023125"/>
    </source>
</evidence>
<evidence type="ECO:0000313" key="13">
    <source>
        <dbReference type="Proteomes" id="UP000825729"/>
    </source>
</evidence>
<keyword evidence="4 9" id="KW-0805">Transcription regulation</keyword>
<keyword evidence="13" id="KW-1185">Reference proteome</keyword>
<name>A0AAV7E6P4_ARIFI</name>
<evidence type="ECO:0000256" key="7">
    <source>
        <dbReference type="ARBA" id="ARBA00023242"/>
    </source>
</evidence>
<dbReference type="GO" id="GO:0008270">
    <property type="term" value="F:zinc ion binding"/>
    <property type="evidence" value="ECO:0007669"/>
    <property type="project" value="UniProtKB-KW"/>
</dbReference>
<dbReference type="EMBL" id="JAINDJ010000006">
    <property type="protein sequence ID" value="KAG9444424.1"/>
    <property type="molecule type" value="Genomic_DNA"/>
</dbReference>
<keyword evidence="6 9" id="KW-0804">Transcription</keyword>
<comment type="subcellular location">
    <subcellularLocation>
        <location evidence="8 9">Nucleus</location>
    </subcellularLocation>
</comment>
<dbReference type="PROSITE" id="PS01361">
    <property type="entry name" value="ZF_DOF_1"/>
    <property type="match status" value="1"/>
</dbReference>
<proteinExistence type="predicted"/>
<evidence type="ECO:0000313" key="12">
    <source>
        <dbReference type="EMBL" id="KAG9444424.1"/>
    </source>
</evidence>
<evidence type="ECO:0000256" key="6">
    <source>
        <dbReference type="ARBA" id="ARBA00023163"/>
    </source>
</evidence>
<feature type="domain" description="Dof-type" evidence="11">
    <location>
        <begin position="74"/>
        <end position="128"/>
    </location>
</feature>
<reference evidence="12 13" key="1">
    <citation type="submission" date="2021-07" db="EMBL/GenBank/DDBJ databases">
        <title>The Aristolochia fimbriata genome: insights into angiosperm evolution, floral development and chemical biosynthesis.</title>
        <authorList>
            <person name="Jiao Y."/>
        </authorList>
    </citation>
    <scope>NUCLEOTIDE SEQUENCE [LARGE SCALE GENOMIC DNA]</scope>
    <source>
        <strain evidence="12">IBCAS-2021</strain>
        <tissue evidence="12">Leaf</tissue>
    </source>
</reference>
<dbReference type="InterPro" id="IPR003851">
    <property type="entry name" value="Znf_Dof"/>
</dbReference>
<keyword evidence="3 9" id="KW-0862">Zinc</keyword>
<dbReference type="GO" id="GO:0003700">
    <property type="term" value="F:DNA-binding transcription factor activity"/>
    <property type="evidence" value="ECO:0007669"/>
    <property type="project" value="UniProtKB-UniRule"/>
</dbReference>
<evidence type="ECO:0000256" key="1">
    <source>
        <dbReference type="ARBA" id="ARBA00022723"/>
    </source>
</evidence>
<evidence type="ECO:0000259" key="11">
    <source>
        <dbReference type="PROSITE" id="PS50884"/>
    </source>
</evidence>
<organism evidence="12 13">
    <name type="scientific">Aristolochia fimbriata</name>
    <name type="common">White veined hardy Dutchman's pipe vine</name>
    <dbReference type="NCBI Taxonomy" id="158543"/>
    <lineage>
        <taxon>Eukaryota</taxon>
        <taxon>Viridiplantae</taxon>
        <taxon>Streptophyta</taxon>
        <taxon>Embryophyta</taxon>
        <taxon>Tracheophyta</taxon>
        <taxon>Spermatophyta</taxon>
        <taxon>Magnoliopsida</taxon>
        <taxon>Magnoliidae</taxon>
        <taxon>Piperales</taxon>
        <taxon>Aristolochiaceae</taxon>
        <taxon>Aristolochia</taxon>
    </lineage>
</organism>
<evidence type="ECO:0000256" key="10">
    <source>
        <dbReference type="SAM" id="MobiDB-lite"/>
    </source>
</evidence>
<dbReference type="PROSITE" id="PS50884">
    <property type="entry name" value="ZF_DOF_2"/>
    <property type="match status" value="1"/>
</dbReference>
<keyword evidence="1 9" id="KW-0479">Metal-binding</keyword>
<dbReference type="PANTHER" id="PTHR31992">
    <property type="entry name" value="DOF ZINC FINGER PROTEIN DOF1.4-RELATED"/>
    <property type="match status" value="1"/>
</dbReference>
<gene>
    <name evidence="12" type="ORF">H6P81_015764</name>
</gene>
<keyword evidence="2 8" id="KW-0863">Zinc-finger</keyword>
<accession>A0AAV7E6P4</accession>
<dbReference type="Proteomes" id="UP000825729">
    <property type="component" value="Unassembled WGS sequence"/>
</dbReference>
<dbReference type="Pfam" id="PF02701">
    <property type="entry name" value="Zn_ribbon_Dof"/>
    <property type="match status" value="1"/>
</dbReference>
<feature type="compositionally biased region" description="Gly residues" evidence="10">
    <location>
        <begin position="150"/>
        <end position="165"/>
    </location>
</feature>
<dbReference type="AlphaFoldDB" id="A0AAV7E6P4"/>
<sequence>MDSKTSGTHSTVRLNSTLEVEAGRLGASRVVTRRRVMKAMDPAATERSREKLLPCAPRPLMVDRRWKTTVEMAPNCPRCDSSNTKFCYYNNYSLTQPRYFCKGCRRYWTKGGSLRNVPVGGGCRKNRRGKSLRQVSSSDHHNRCSSVGMGTYGRGCGGGGAGGGEQSSATDSVGSFSQSSSDVGGSGSASSTTDASTIDLAVVYAKFLNQGPVTASFVDAGTTAPELQNEFNGGDGSFELSTSNGYSNDPGYHSPVQFSGDHSVDMECSFGALPVAHLGHHHPREYDPQFTNNPPQHDRLVVDDHQLITSLVHPMTNYSSVGELQSVAVPSSDDTGCFQVEEETLWSGCLMEPNFTPNPHGLETMIEDHLALQPNFLNATTNWSTDSSFDLSAYDAFTRP</sequence>
<evidence type="ECO:0000256" key="9">
    <source>
        <dbReference type="RuleBase" id="RU369094"/>
    </source>
</evidence>
<evidence type="ECO:0000256" key="4">
    <source>
        <dbReference type="ARBA" id="ARBA00023015"/>
    </source>
</evidence>
<feature type="region of interest" description="Disordered" evidence="10">
    <location>
        <begin position="121"/>
        <end position="193"/>
    </location>
</feature>
<evidence type="ECO:0000256" key="8">
    <source>
        <dbReference type="PROSITE-ProRule" id="PRU00071"/>
    </source>
</evidence>
<dbReference type="InterPro" id="IPR045174">
    <property type="entry name" value="Dof"/>
</dbReference>
<keyword evidence="5 8" id="KW-0238">DNA-binding</keyword>
<protein>
    <recommendedName>
        <fullName evidence="9">Dof zinc finger protein</fullName>
    </recommendedName>
</protein>
<keyword evidence="7 8" id="KW-0539">Nucleus</keyword>
<dbReference type="PANTHER" id="PTHR31992:SF285">
    <property type="entry name" value="DOF ZINC FINGER PROTEIN DOF4.6"/>
    <property type="match status" value="1"/>
</dbReference>
<evidence type="ECO:0000256" key="3">
    <source>
        <dbReference type="ARBA" id="ARBA00022833"/>
    </source>
</evidence>